<keyword evidence="2" id="KW-1185">Reference proteome</keyword>
<dbReference type="EMBL" id="JARIHO010000084">
    <property type="protein sequence ID" value="KAJ7308758.1"/>
    <property type="molecule type" value="Genomic_DNA"/>
</dbReference>
<proteinExistence type="predicted"/>
<accession>A0AAD7EB34</accession>
<sequence length="199" mass="20996">MFSNTFQLFSPALAFLFSPEVDFIQYCRELTETPLPAVTILSVPPFVGDQIDPIDRSSALPAVVLGIDSQGRMTYAFEQDGKIGSTTFPTTATLVQGADYASYYFSAFAGGFEVDLGMDCDLKGRGANCSVTRSNSPVATLTLTPLKPLVIDIVSTALPSATGKPNSSPGLSASRSGALVGVVVLVAHCNLIRYIRASS</sequence>
<comment type="caution">
    <text evidence="1">The sequence shown here is derived from an EMBL/GenBank/DDBJ whole genome shotgun (WGS) entry which is preliminary data.</text>
</comment>
<gene>
    <name evidence="1" type="ORF">DFH08DRAFT_823786</name>
</gene>
<organism evidence="1 2">
    <name type="scientific">Mycena albidolilacea</name>
    <dbReference type="NCBI Taxonomy" id="1033008"/>
    <lineage>
        <taxon>Eukaryota</taxon>
        <taxon>Fungi</taxon>
        <taxon>Dikarya</taxon>
        <taxon>Basidiomycota</taxon>
        <taxon>Agaricomycotina</taxon>
        <taxon>Agaricomycetes</taxon>
        <taxon>Agaricomycetidae</taxon>
        <taxon>Agaricales</taxon>
        <taxon>Marasmiineae</taxon>
        <taxon>Mycenaceae</taxon>
        <taxon>Mycena</taxon>
    </lineage>
</organism>
<evidence type="ECO:0000313" key="2">
    <source>
        <dbReference type="Proteomes" id="UP001218218"/>
    </source>
</evidence>
<dbReference type="Proteomes" id="UP001218218">
    <property type="component" value="Unassembled WGS sequence"/>
</dbReference>
<name>A0AAD7EB34_9AGAR</name>
<evidence type="ECO:0000313" key="1">
    <source>
        <dbReference type="EMBL" id="KAJ7308758.1"/>
    </source>
</evidence>
<dbReference type="AlphaFoldDB" id="A0AAD7EB34"/>
<protein>
    <submittedName>
        <fullName evidence="1">Uncharacterized protein</fullName>
    </submittedName>
</protein>
<reference evidence="1" key="1">
    <citation type="submission" date="2023-03" db="EMBL/GenBank/DDBJ databases">
        <title>Massive genome expansion in bonnet fungi (Mycena s.s.) driven by repeated elements and novel gene families across ecological guilds.</title>
        <authorList>
            <consortium name="Lawrence Berkeley National Laboratory"/>
            <person name="Harder C.B."/>
            <person name="Miyauchi S."/>
            <person name="Viragh M."/>
            <person name="Kuo A."/>
            <person name="Thoen E."/>
            <person name="Andreopoulos B."/>
            <person name="Lu D."/>
            <person name="Skrede I."/>
            <person name="Drula E."/>
            <person name="Henrissat B."/>
            <person name="Morin E."/>
            <person name="Kohler A."/>
            <person name="Barry K."/>
            <person name="LaButti K."/>
            <person name="Morin E."/>
            <person name="Salamov A."/>
            <person name="Lipzen A."/>
            <person name="Mereny Z."/>
            <person name="Hegedus B."/>
            <person name="Baldrian P."/>
            <person name="Stursova M."/>
            <person name="Weitz H."/>
            <person name="Taylor A."/>
            <person name="Grigoriev I.V."/>
            <person name="Nagy L.G."/>
            <person name="Martin F."/>
            <person name="Kauserud H."/>
        </authorList>
    </citation>
    <scope>NUCLEOTIDE SEQUENCE</scope>
    <source>
        <strain evidence="1">CBHHK002</strain>
    </source>
</reference>